<comment type="caution">
    <text evidence="2">The sequence shown here is derived from an EMBL/GenBank/DDBJ whole genome shotgun (WGS) entry which is preliminary data.</text>
</comment>
<evidence type="ECO:0000313" key="3">
    <source>
        <dbReference type="Proteomes" id="UP001202674"/>
    </source>
</evidence>
<feature type="transmembrane region" description="Helical" evidence="1">
    <location>
        <begin position="40"/>
        <end position="64"/>
    </location>
</feature>
<evidence type="ECO:0000313" key="2">
    <source>
        <dbReference type="EMBL" id="MCL9815196.1"/>
    </source>
</evidence>
<proteinExistence type="predicted"/>
<dbReference type="AlphaFoldDB" id="A0AAE3FU46"/>
<accession>A0AAE3FU46</accession>
<evidence type="ECO:0000256" key="1">
    <source>
        <dbReference type="SAM" id="Phobius"/>
    </source>
</evidence>
<feature type="transmembrane region" description="Helical" evidence="1">
    <location>
        <begin position="85"/>
        <end position="112"/>
    </location>
</feature>
<dbReference type="RefSeq" id="WP_250598641.1">
    <property type="nucleotide sequence ID" value="NZ_JAKRVY010000015.1"/>
</dbReference>
<keyword evidence="3" id="KW-1185">Reference proteome</keyword>
<feature type="transmembrane region" description="Helical" evidence="1">
    <location>
        <begin position="170"/>
        <end position="188"/>
    </location>
</feature>
<keyword evidence="1" id="KW-1133">Transmembrane helix</keyword>
<feature type="transmembrane region" description="Helical" evidence="1">
    <location>
        <begin position="124"/>
        <end position="144"/>
    </location>
</feature>
<name>A0AAE3FU46_9EURY</name>
<feature type="transmembrane region" description="Helical" evidence="1">
    <location>
        <begin position="208"/>
        <end position="233"/>
    </location>
</feature>
<reference evidence="2 3" key="1">
    <citation type="journal article" date="2022" name="Syst. Appl. Microbiol.">
        <title>Natronocalculus amylovorans gen. nov., sp. nov., and Natranaeroarchaeum aerophilus sp. nov., dominant culturable amylolytic natronoarchaea from hypersaline soda lakes in southwestern Siberia.</title>
        <authorList>
            <person name="Sorokin D.Y."/>
            <person name="Elcheninov A.G."/>
            <person name="Khizhniak T.V."/>
            <person name="Koenen M."/>
            <person name="Bale N.J."/>
            <person name="Damste J.S.S."/>
            <person name="Kublanov I.V."/>
        </authorList>
    </citation>
    <scope>NUCLEOTIDE SEQUENCE [LARGE SCALE GENOMIC DNA]</scope>
    <source>
        <strain evidence="2 3">AArc-St1-1</strain>
    </source>
</reference>
<sequence length="239" mass="25717">MNLFQRSPSVLWVVLLVVGLSLVLWPVAESLPQTWPVETGVAVFIVLSATVLRTYAVSLTTANLQNSTRSAWELFVASQRHIPAVVIILVAVLVAAGGAILVGSILSWGVVVTVPFVTEQIYDGASATLIFGSLSALAVFKFWLAPEICIAGNYGPVAALKLSWSVTSLYWVRVLVVIVGFALTVYLPELGGRAIVAAGGDWLLWPPLTGLVQLLFYSVGYVVWFAVGTQIYLRSVLDQ</sequence>
<dbReference type="Proteomes" id="UP001202674">
    <property type="component" value="Unassembled WGS sequence"/>
</dbReference>
<keyword evidence="1" id="KW-0812">Transmembrane</keyword>
<protein>
    <submittedName>
        <fullName evidence="2">Uncharacterized protein</fullName>
    </submittedName>
</protein>
<organism evidence="2 3">
    <name type="scientific">Natranaeroarchaeum aerophilus</name>
    <dbReference type="NCBI Taxonomy" id="2917711"/>
    <lineage>
        <taxon>Archaea</taxon>
        <taxon>Methanobacteriati</taxon>
        <taxon>Methanobacteriota</taxon>
        <taxon>Stenosarchaea group</taxon>
        <taxon>Halobacteria</taxon>
        <taxon>Halobacteriales</taxon>
        <taxon>Natronoarchaeaceae</taxon>
        <taxon>Natranaeroarchaeum</taxon>
    </lineage>
</organism>
<gene>
    <name evidence="2" type="ORF">AArcSt11_16195</name>
</gene>
<keyword evidence="1" id="KW-0472">Membrane</keyword>
<dbReference type="EMBL" id="JAKRVY010000015">
    <property type="protein sequence ID" value="MCL9815196.1"/>
    <property type="molecule type" value="Genomic_DNA"/>
</dbReference>